<dbReference type="SUPFAM" id="SSF52016">
    <property type="entry name" value="LeuD/IlvD-like"/>
    <property type="match status" value="1"/>
</dbReference>
<feature type="domain" description="Dihydroxy-acid/6-phosphogluconate dehydratase C-terminal" evidence="6">
    <location>
        <begin position="1"/>
        <end position="143"/>
    </location>
</feature>
<dbReference type="Gene3D" id="3.50.30.80">
    <property type="entry name" value="IlvD/EDD C-terminal domain-like"/>
    <property type="match status" value="1"/>
</dbReference>
<dbReference type="InterPro" id="IPR056740">
    <property type="entry name" value="ILV_EDD_C"/>
</dbReference>
<dbReference type="GO" id="GO:0009082">
    <property type="term" value="P:branched-chain amino acid biosynthetic process"/>
    <property type="evidence" value="ECO:0007669"/>
    <property type="project" value="TreeGrafter"/>
</dbReference>
<keyword evidence="5" id="KW-0456">Lyase</keyword>
<dbReference type="GO" id="GO:0004160">
    <property type="term" value="F:dihydroxy-acid dehydratase activity"/>
    <property type="evidence" value="ECO:0007669"/>
    <property type="project" value="TreeGrafter"/>
</dbReference>
<dbReference type="GO" id="GO:0051536">
    <property type="term" value="F:iron-sulfur cluster binding"/>
    <property type="evidence" value="ECO:0007669"/>
    <property type="project" value="UniProtKB-KW"/>
</dbReference>
<keyword evidence="3" id="KW-0408">Iron</keyword>
<dbReference type="FunFam" id="3.50.30.80:FF:000001">
    <property type="entry name" value="Dihydroxy-acid dehydratase"/>
    <property type="match status" value="1"/>
</dbReference>
<dbReference type="InterPro" id="IPR042096">
    <property type="entry name" value="Dihydro-acid_dehy_C"/>
</dbReference>
<evidence type="ECO:0000259" key="6">
    <source>
        <dbReference type="Pfam" id="PF24877"/>
    </source>
</evidence>
<dbReference type="InterPro" id="IPR050165">
    <property type="entry name" value="DHAD_IlvD/Edd"/>
</dbReference>
<evidence type="ECO:0000256" key="3">
    <source>
        <dbReference type="ARBA" id="ARBA00023004"/>
    </source>
</evidence>
<protein>
    <recommendedName>
        <fullName evidence="6">Dihydroxy-acid/6-phosphogluconate dehydratase C-terminal domain-containing protein</fullName>
    </recommendedName>
</protein>
<dbReference type="PROSITE" id="PS00887">
    <property type="entry name" value="ILVD_EDD_2"/>
    <property type="match status" value="1"/>
</dbReference>
<dbReference type="Pfam" id="PF24877">
    <property type="entry name" value="ILV_EDD_C"/>
    <property type="match status" value="1"/>
</dbReference>
<dbReference type="InterPro" id="IPR020558">
    <property type="entry name" value="DiOHA_6PGluconate_deHydtase_CS"/>
</dbReference>
<evidence type="ECO:0000313" key="7">
    <source>
        <dbReference type="EMBL" id="SVD61800.1"/>
    </source>
</evidence>
<sequence length="146" mass="15464">FDSEEDAMEAIMKGSIVEGDVIIIRYEGPQGGPGMREMLSPTSAITGRGLGGKVAFLTDGRFSGGTHGFVVGHISPEASIGGPLALVKEGDSILIDTNKKEINLEVECKVLIERKKAWNRPKKEVEGVLAKYSKMVSSASKGAVTS</sequence>
<feature type="non-terminal residue" evidence="7">
    <location>
        <position position="1"/>
    </location>
</feature>
<comment type="similarity">
    <text evidence="1">Belongs to the IlvD/Edd family.</text>
</comment>
<dbReference type="GO" id="GO:0046872">
    <property type="term" value="F:metal ion binding"/>
    <property type="evidence" value="ECO:0007669"/>
    <property type="project" value="UniProtKB-KW"/>
</dbReference>
<dbReference type="EMBL" id="UINC01162186">
    <property type="protein sequence ID" value="SVD61800.1"/>
    <property type="molecule type" value="Genomic_DNA"/>
</dbReference>
<keyword evidence="2" id="KW-0479">Metal-binding</keyword>
<keyword evidence="4" id="KW-0411">Iron-sulfur</keyword>
<evidence type="ECO:0000256" key="2">
    <source>
        <dbReference type="ARBA" id="ARBA00022723"/>
    </source>
</evidence>
<name>A0A382WT86_9ZZZZ</name>
<evidence type="ECO:0000256" key="4">
    <source>
        <dbReference type="ARBA" id="ARBA00023014"/>
    </source>
</evidence>
<accession>A0A382WT86</accession>
<proteinExistence type="inferred from homology"/>
<evidence type="ECO:0000256" key="1">
    <source>
        <dbReference type="ARBA" id="ARBA00006486"/>
    </source>
</evidence>
<gene>
    <name evidence="7" type="ORF">METZ01_LOCUS414654</name>
</gene>
<dbReference type="AlphaFoldDB" id="A0A382WT86"/>
<dbReference type="PANTHER" id="PTHR21000:SF5">
    <property type="entry name" value="DIHYDROXY-ACID DEHYDRATASE, MITOCHONDRIAL"/>
    <property type="match status" value="1"/>
</dbReference>
<dbReference type="PANTHER" id="PTHR21000">
    <property type="entry name" value="DIHYDROXY-ACID DEHYDRATASE DAD"/>
    <property type="match status" value="1"/>
</dbReference>
<organism evidence="7">
    <name type="scientific">marine metagenome</name>
    <dbReference type="NCBI Taxonomy" id="408172"/>
    <lineage>
        <taxon>unclassified sequences</taxon>
        <taxon>metagenomes</taxon>
        <taxon>ecological metagenomes</taxon>
    </lineage>
</organism>
<evidence type="ECO:0000256" key="5">
    <source>
        <dbReference type="ARBA" id="ARBA00023239"/>
    </source>
</evidence>
<reference evidence="7" key="1">
    <citation type="submission" date="2018-05" db="EMBL/GenBank/DDBJ databases">
        <authorList>
            <person name="Lanie J.A."/>
            <person name="Ng W.-L."/>
            <person name="Kazmierczak K.M."/>
            <person name="Andrzejewski T.M."/>
            <person name="Davidsen T.M."/>
            <person name="Wayne K.J."/>
            <person name="Tettelin H."/>
            <person name="Glass J.I."/>
            <person name="Rusch D."/>
            <person name="Podicherti R."/>
            <person name="Tsui H.-C.T."/>
            <person name="Winkler M.E."/>
        </authorList>
    </citation>
    <scope>NUCLEOTIDE SEQUENCE</scope>
</reference>